<dbReference type="Proteomes" id="UP000009885">
    <property type="component" value="Unassembled WGS sequence"/>
</dbReference>
<dbReference type="Pfam" id="PF22819">
    <property type="entry name" value="TcaA_5th"/>
    <property type="match status" value="1"/>
</dbReference>
<accession>K9AHD6</accession>
<sequence>THAEAKQFVDYMAKKDNRNKFKKEMNNIKSNIKNSESNTVDFGYITDKQERKLIEITMNGKKFIFIDRLAFKPIFHDVYIENNSYSNAKYEFNNVEDKQQIITAPKNKTTNIGKFFVGKYDIEAQKIYDDDNSLIKGKVKGNIRFDTDNLNSDKKIIAHASFKDANFKANLINNEKVDDDIKLYINDKPIEYEKNKVYGAYPVNKPLKVYAKGKISGKEFKTNTVTLNSDQGAEPQKINLKFNEDNINNYLKSIKDIELGAKSFMEDYTKELNKAYKESNYKFIDKYIESNSDLSRYMRSMVESKKKNKYRRPEFENVNYQGRKVNIVLEKENQNKAHIKSEYVLRYDKANEKFIIIQYSDV</sequence>
<keyword evidence="4" id="KW-1185">Reference proteome</keyword>
<dbReference type="AlphaFoldDB" id="K9AHD6"/>
<comment type="caution">
    <text evidence="3">The sequence shown here is derived from an EMBL/GenBank/DDBJ whole genome shotgun (WGS) entry which is preliminary data.</text>
</comment>
<evidence type="ECO:0000313" key="3">
    <source>
        <dbReference type="EMBL" id="EKU45491.1"/>
    </source>
</evidence>
<reference evidence="3 4" key="1">
    <citation type="journal article" date="2013" name="Genome Announc.">
        <title>Genome Sequence of Staphylococcus massiliensis Strain S46, Isolated from the Surface of Healthy Human Skin.</title>
        <authorList>
            <person name="Srivastav R."/>
            <person name="Singh A."/>
            <person name="Jangir P.K."/>
            <person name="Kumari C."/>
            <person name="Muduli S."/>
            <person name="Sharma R."/>
        </authorList>
    </citation>
    <scope>NUCLEOTIDE SEQUENCE [LARGE SCALE GENOMIC DNA]</scope>
    <source>
        <strain evidence="3 4">S46</strain>
    </source>
</reference>
<dbReference type="InterPro" id="IPR054530">
    <property type="entry name" value="TcaA_4th"/>
</dbReference>
<organism evidence="3 4">
    <name type="scientific">Staphylococcus massiliensis S46</name>
    <dbReference type="NCBI Taxonomy" id="1229783"/>
    <lineage>
        <taxon>Bacteria</taxon>
        <taxon>Bacillati</taxon>
        <taxon>Bacillota</taxon>
        <taxon>Bacilli</taxon>
        <taxon>Bacillales</taxon>
        <taxon>Staphylococcaceae</taxon>
        <taxon>Staphylococcus</taxon>
    </lineage>
</organism>
<evidence type="ECO:0000259" key="2">
    <source>
        <dbReference type="Pfam" id="PF22820"/>
    </source>
</evidence>
<dbReference type="RefSeq" id="WP_009385195.1">
    <property type="nucleotide sequence ID" value="NZ_AMSQ01000029.1"/>
</dbReference>
<evidence type="ECO:0008006" key="5">
    <source>
        <dbReference type="Google" id="ProtNLM"/>
    </source>
</evidence>
<proteinExistence type="predicted"/>
<feature type="domain" description="TcaA 4th" evidence="2">
    <location>
        <begin position="175"/>
        <end position="231"/>
    </location>
</feature>
<dbReference type="eggNOG" id="COG4640">
    <property type="taxonomic scope" value="Bacteria"/>
</dbReference>
<dbReference type="EMBL" id="AMSQ01000029">
    <property type="protein sequence ID" value="EKU45491.1"/>
    <property type="molecule type" value="Genomic_DNA"/>
</dbReference>
<dbReference type="InterPro" id="IPR054528">
    <property type="entry name" value="TcaA_5th"/>
</dbReference>
<protein>
    <recommendedName>
        <fullName evidence="5">Membrane-associated protein</fullName>
    </recommendedName>
</protein>
<dbReference type="Pfam" id="PF22820">
    <property type="entry name" value="TcaA_3rd_4th"/>
    <property type="match status" value="1"/>
</dbReference>
<feature type="domain" description="TcaA protein NTF2-like" evidence="1">
    <location>
        <begin position="260"/>
        <end position="359"/>
    </location>
</feature>
<gene>
    <name evidence="3" type="ORF">C273_11226</name>
</gene>
<name>K9AHD6_9STAP</name>
<evidence type="ECO:0000313" key="4">
    <source>
        <dbReference type="Proteomes" id="UP000009885"/>
    </source>
</evidence>
<dbReference type="PATRIC" id="fig|1229783.3.peg.2224"/>
<feature type="non-terminal residue" evidence="3">
    <location>
        <position position="1"/>
    </location>
</feature>
<evidence type="ECO:0000259" key="1">
    <source>
        <dbReference type="Pfam" id="PF22819"/>
    </source>
</evidence>